<dbReference type="Proteomes" id="UP000189701">
    <property type="component" value="Unplaced"/>
</dbReference>
<evidence type="ECO:0000313" key="1">
    <source>
        <dbReference type="Proteomes" id="UP000189701"/>
    </source>
</evidence>
<name>A0A1U7VDV8_NICSY</name>
<protein>
    <submittedName>
        <fullName evidence="2">Uncharacterized protein LOC104212830</fullName>
    </submittedName>
</protein>
<keyword evidence="1" id="KW-1185">Reference proteome</keyword>
<dbReference type="eggNOG" id="ENOG502QSE3">
    <property type="taxonomic scope" value="Eukaryota"/>
</dbReference>
<gene>
    <name evidence="2" type="primary">LOC104212830</name>
</gene>
<sequence>MATKMYSVKECREIMVWESNLDVYKVVCHRWFTDCHWMLRASKKKSGLWKVGKYIGTHIFEMDTFNGNHFDLDVDLISLVLIPHIKASIRYKIKEYVTSVHQQYECTITKRKAYLGRKRAFEIVYGDWDNSFASLPRYVFWAFKPAIDDFVHCRPVISIYGTHVYGKYDIKLLIAVVVDANGQIFPLDFSIYANESQKTWMLFLNHLKQHVVKQLSGMQIQKAHGIDSSARGLPVIAIVRMSFKQMAERFVERHRGVSELMERSIELMPIPMKRIEKYRRRAH</sequence>
<evidence type="ECO:0000313" key="2">
    <source>
        <dbReference type="RefSeq" id="XP_009760489.1"/>
    </source>
</evidence>
<dbReference type="PANTHER" id="PTHR31973">
    <property type="entry name" value="POLYPROTEIN, PUTATIVE-RELATED"/>
    <property type="match status" value="1"/>
</dbReference>
<reference evidence="1" key="1">
    <citation type="journal article" date="2013" name="Genome Biol.">
        <title>Reference genomes and transcriptomes of Nicotiana sylvestris and Nicotiana tomentosiformis.</title>
        <authorList>
            <person name="Sierro N."/>
            <person name="Battey J.N."/>
            <person name="Ouadi S."/>
            <person name="Bovet L."/>
            <person name="Goepfert S."/>
            <person name="Bakaher N."/>
            <person name="Peitsch M.C."/>
            <person name="Ivanov N.V."/>
        </authorList>
    </citation>
    <scope>NUCLEOTIDE SEQUENCE [LARGE SCALE GENOMIC DNA]</scope>
</reference>
<proteinExistence type="predicted"/>
<accession>A0A1U7VDV8</accession>
<dbReference type="AlphaFoldDB" id="A0A1U7VDV8"/>
<dbReference type="RefSeq" id="XP_009760489.1">
    <property type="nucleotide sequence ID" value="XM_009762187.1"/>
</dbReference>
<reference evidence="2" key="2">
    <citation type="submission" date="2025-08" db="UniProtKB">
        <authorList>
            <consortium name="RefSeq"/>
        </authorList>
    </citation>
    <scope>IDENTIFICATION</scope>
    <source>
        <tissue evidence="2">Leaf</tissue>
    </source>
</reference>
<organism evidence="1 2">
    <name type="scientific">Nicotiana sylvestris</name>
    <name type="common">Wood tobacco</name>
    <name type="synonym">South American tobacco</name>
    <dbReference type="NCBI Taxonomy" id="4096"/>
    <lineage>
        <taxon>Eukaryota</taxon>
        <taxon>Viridiplantae</taxon>
        <taxon>Streptophyta</taxon>
        <taxon>Embryophyta</taxon>
        <taxon>Tracheophyta</taxon>
        <taxon>Spermatophyta</taxon>
        <taxon>Magnoliopsida</taxon>
        <taxon>eudicotyledons</taxon>
        <taxon>Gunneridae</taxon>
        <taxon>Pentapetalae</taxon>
        <taxon>asterids</taxon>
        <taxon>lamiids</taxon>
        <taxon>Solanales</taxon>
        <taxon>Solanaceae</taxon>
        <taxon>Nicotianoideae</taxon>
        <taxon>Nicotianeae</taxon>
        <taxon>Nicotiana</taxon>
    </lineage>
</organism>
<dbReference type="STRING" id="4096.A0A1U7VDV8"/>
<dbReference type="PANTHER" id="PTHR31973:SF195">
    <property type="entry name" value="MUDR FAMILY TRANSPOSASE"/>
    <property type="match status" value="1"/>
</dbReference>